<sequence length="65" mass="7339">MKTITMQKEFSYRPSARVVVQYRQGKTYPRVPEAAVREILAAGAGVIVDQDAAQWGIQACRCRMH</sequence>
<organism evidence="1">
    <name type="scientific">Bradyrhizobium barranii subsp. barranii</name>
    <dbReference type="NCBI Taxonomy" id="2823807"/>
    <lineage>
        <taxon>Bacteria</taxon>
        <taxon>Pseudomonadati</taxon>
        <taxon>Pseudomonadota</taxon>
        <taxon>Alphaproteobacteria</taxon>
        <taxon>Hyphomicrobiales</taxon>
        <taxon>Nitrobacteraceae</taxon>
        <taxon>Bradyrhizobium</taxon>
        <taxon>Bradyrhizobium barranii</taxon>
    </lineage>
</organism>
<reference evidence="1" key="2">
    <citation type="submission" date="2020-06" db="EMBL/GenBank/DDBJ databases">
        <title>Whole Genome Sequence of Bradyrhizobium sp. Strain 323S2.</title>
        <authorList>
            <person name="Bromfield E.S.P."/>
        </authorList>
    </citation>
    <scope>NUCLEOTIDE SEQUENCE [LARGE SCALE GENOMIC DNA]</scope>
    <source>
        <strain evidence="1">323S2</strain>
    </source>
</reference>
<evidence type="ECO:0000313" key="3">
    <source>
        <dbReference type="Proteomes" id="UP000564836"/>
    </source>
</evidence>
<dbReference type="RefSeq" id="WP_166341478.1">
    <property type="nucleotide sequence ID" value="NZ_CP088280.1"/>
</dbReference>
<dbReference type="AlphaFoldDB" id="A0A7Z0QI72"/>
<evidence type="ECO:0000313" key="2">
    <source>
        <dbReference type="EMBL" id="UGX98235.1"/>
    </source>
</evidence>
<dbReference type="EMBL" id="CP088280">
    <property type="protein sequence ID" value="UGX98235.1"/>
    <property type="molecule type" value="Genomic_DNA"/>
</dbReference>
<dbReference type="EMBL" id="JACBFH010000001">
    <property type="protein sequence ID" value="NYY94943.1"/>
    <property type="molecule type" value="Genomic_DNA"/>
</dbReference>
<reference evidence="2 3" key="1">
    <citation type="journal article" date="2017" name="Syst. Appl. Microbiol.">
        <title>Soybeans inoculated with root zone soils of Canadian native legumes harbour diverse and novel Bradyrhizobium spp. that possess agricultural potential.</title>
        <authorList>
            <person name="Bromfield E.S.P."/>
            <person name="Cloutier S."/>
            <person name="Tambong J.T."/>
            <person name="Tran Thi T.V."/>
        </authorList>
    </citation>
    <scope>NUCLEOTIDE SEQUENCE [LARGE SCALE GENOMIC DNA]</scope>
    <source>
        <strain evidence="2 3">323S2</strain>
    </source>
</reference>
<reference evidence="2 3" key="3">
    <citation type="journal article" date="2022" name="Int. J. Syst. Evol. Microbiol.">
        <title>Strains of Bradyrhizobium barranii sp. nov. associated with legumes native to Canada are symbionts of soybeans and belong to different subspecies (subsp. barranii subsp. nov. and subsp. apii subsp. nov.) and symbiovars (sv. glycinearum and sv. septentrionale).</title>
        <authorList>
            <person name="Bromfield E.S.P."/>
            <person name="Cloutier S."/>
            <person name="Wasai-Hara S."/>
            <person name="Minamisawa K."/>
        </authorList>
    </citation>
    <scope>NUCLEOTIDE SEQUENCE [LARGE SCALE GENOMIC DNA]</scope>
    <source>
        <strain evidence="2 3">323S2</strain>
    </source>
</reference>
<name>A0A7Z0QI72_9BRAD</name>
<gene>
    <name evidence="2" type="ORF">G6321_00025160</name>
    <name evidence="1" type="ORF">G6321_43055</name>
</gene>
<protein>
    <submittedName>
        <fullName evidence="1">Uncharacterized protein</fullName>
    </submittedName>
</protein>
<proteinExistence type="predicted"/>
<accession>A0A7Z0QI72</accession>
<dbReference type="Proteomes" id="UP000564836">
    <property type="component" value="Chromosome"/>
</dbReference>
<evidence type="ECO:0000313" key="1">
    <source>
        <dbReference type="EMBL" id="NYY94943.1"/>
    </source>
</evidence>